<feature type="region of interest" description="Disordered" evidence="1">
    <location>
        <begin position="126"/>
        <end position="147"/>
    </location>
</feature>
<dbReference type="Proteomes" id="UP001153076">
    <property type="component" value="Unassembled WGS sequence"/>
</dbReference>
<accession>A0A9Q1K1N4</accession>
<dbReference type="AlphaFoldDB" id="A0A9Q1K1N4"/>
<protein>
    <submittedName>
        <fullName evidence="2">Uncharacterized protein</fullName>
    </submittedName>
</protein>
<comment type="caution">
    <text evidence="2">The sequence shown here is derived from an EMBL/GenBank/DDBJ whole genome shotgun (WGS) entry which is preliminary data.</text>
</comment>
<feature type="compositionally biased region" description="Polar residues" evidence="1">
    <location>
        <begin position="126"/>
        <end position="138"/>
    </location>
</feature>
<organism evidence="2 3">
    <name type="scientific">Carnegiea gigantea</name>
    <dbReference type="NCBI Taxonomy" id="171969"/>
    <lineage>
        <taxon>Eukaryota</taxon>
        <taxon>Viridiplantae</taxon>
        <taxon>Streptophyta</taxon>
        <taxon>Embryophyta</taxon>
        <taxon>Tracheophyta</taxon>
        <taxon>Spermatophyta</taxon>
        <taxon>Magnoliopsida</taxon>
        <taxon>eudicotyledons</taxon>
        <taxon>Gunneridae</taxon>
        <taxon>Pentapetalae</taxon>
        <taxon>Caryophyllales</taxon>
        <taxon>Cactineae</taxon>
        <taxon>Cactaceae</taxon>
        <taxon>Cactoideae</taxon>
        <taxon>Echinocereeae</taxon>
        <taxon>Carnegiea</taxon>
    </lineage>
</organism>
<sequence>MASLNSLPFTLETRLESRFLVNSPSGSQFLEHQQRRALDFGGSVDSRSGIMKFMQHTVSSNHGRPSLRTVRSGGGYGRGGFWRSKHVRLAKGNDSVDGEDSQDAEDAIQATIEKSKKVLAMQRELLQQGSQSPENWSRSRWGGRGGGGGCEGDAGGVLCSCAGEECCAVEEGATAD</sequence>
<dbReference type="OrthoDB" id="1939044at2759"/>
<keyword evidence="3" id="KW-1185">Reference proteome</keyword>
<evidence type="ECO:0000256" key="1">
    <source>
        <dbReference type="SAM" id="MobiDB-lite"/>
    </source>
</evidence>
<reference evidence="2" key="1">
    <citation type="submission" date="2022-04" db="EMBL/GenBank/DDBJ databases">
        <title>Carnegiea gigantea Genome sequencing and assembly v2.</title>
        <authorList>
            <person name="Copetti D."/>
            <person name="Sanderson M.J."/>
            <person name="Burquez A."/>
            <person name="Wojciechowski M.F."/>
        </authorList>
    </citation>
    <scope>NUCLEOTIDE SEQUENCE</scope>
    <source>
        <strain evidence="2">SGP5-SGP5p</strain>
        <tissue evidence="2">Aerial part</tissue>
    </source>
</reference>
<proteinExistence type="predicted"/>
<name>A0A9Q1K1N4_9CARY</name>
<dbReference type="EMBL" id="JAKOGI010000439">
    <property type="protein sequence ID" value="KAJ8435022.1"/>
    <property type="molecule type" value="Genomic_DNA"/>
</dbReference>
<evidence type="ECO:0000313" key="3">
    <source>
        <dbReference type="Proteomes" id="UP001153076"/>
    </source>
</evidence>
<evidence type="ECO:0000313" key="2">
    <source>
        <dbReference type="EMBL" id="KAJ8435022.1"/>
    </source>
</evidence>
<gene>
    <name evidence="2" type="ORF">Cgig2_013672</name>
</gene>